<sequence length="592" mass="66272">MSFPPHNTRGQKIVSISITIGLVVVPNTVDHDGPQNYFSFRVHYGGEFCGKLDNYIGGTFDFFDRVSLEELSLLDIDDIAIKLGYKLLVGCWIGVEGYRAPFNIGNDQQLMWFADKIPHSRVVDLYLEPMQEVKRNEMISSQQPESQYHNFGETGDDNGAEADNDNGAEADNDNGAEADNDNGAENDIEEHVPIGDEHMPTDHGLLVMSMGMMLLMSIGLLIMGLLVMRMSLMLLIMGLLVLSMGLLQEPEDLAADTCVDPIKYCDTLHVPNLPREESADGSDELRSLERLDGKEVEGGPIRKFISRSYHEFNPSHDMQDPVFKVVCKSDGCKWFVFASWLRDYKTFKIKTLMDEHTCPMSFKNKFINSKLIAEKYGDAKPRFQRLYICLNALKKGWKEECRPLLGFDGCFTKGYHIGQLLTTIGVDPNNQMYPVVYALVEFVEKVKQDSCFCYPVYSGNYKYQVTARGEDQFVVDIDKKTCACKKWQLIGISSIHGMAALLSSNRDPIDFIDNKYKKTTFLKACGKCGLEGHNRATCDKRAGSNGDRTESVTGTECGTQPVEGTQGVAGTQGESEAVEPRQRPRCKLLCVV</sequence>
<dbReference type="GO" id="GO:0008270">
    <property type="term" value="F:zinc ion binding"/>
    <property type="evidence" value="ECO:0007669"/>
    <property type="project" value="InterPro"/>
</dbReference>
<feature type="region of interest" description="Disordered" evidence="1">
    <location>
        <begin position="540"/>
        <end position="580"/>
    </location>
</feature>
<feature type="compositionally biased region" description="Basic and acidic residues" evidence="1">
    <location>
        <begin position="540"/>
        <end position="550"/>
    </location>
</feature>
<keyword evidence="2" id="KW-1133">Transmembrane helix</keyword>
<dbReference type="EMBL" id="JANJYJ010000006">
    <property type="protein sequence ID" value="KAK3206900.1"/>
    <property type="molecule type" value="Genomic_DNA"/>
</dbReference>
<feature type="compositionally biased region" description="Polar residues" evidence="1">
    <location>
        <begin position="139"/>
        <end position="149"/>
    </location>
</feature>
<dbReference type="InterPro" id="IPR006564">
    <property type="entry name" value="Znf_PMZ"/>
</dbReference>
<proteinExistence type="predicted"/>
<feature type="region of interest" description="Disordered" evidence="1">
    <location>
        <begin position="139"/>
        <end position="188"/>
    </location>
</feature>
<dbReference type="PANTHER" id="PTHR31973">
    <property type="entry name" value="POLYPROTEIN, PUTATIVE-RELATED"/>
    <property type="match status" value="1"/>
</dbReference>
<evidence type="ECO:0000313" key="5">
    <source>
        <dbReference type="Proteomes" id="UP001281410"/>
    </source>
</evidence>
<gene>
    <name evidence="4" type="ORF">Dsin_020946</name>
</gene>
<dbReference type="SMART" id="SM00575">
    <property type="entry name" value="ZnF_PMZ"/>
    <property type="match status" value="1"/>
</dbReference>
<evidence type="ECO:0000313" key="4">
    <source>
        <dbReference type="EMBL" id="KAK3206900.1"/>
    </source>
</evidence>
<keyword evidence="2" id="KW-0812">Transmembrane</keyword>
<protein>
    <recommendedName>
        <fullName evidence="3">Zinc finger PMZ-type domain-containing protein</fullName>
    </recommendedName>
</protein>
<dbReference type="PANTHER" id="PTHR31973:SF187">
    <property type="entry name" value="MUTATOR TRANSPOSASE MUDRA PROTEIN"/>
    <property type="match status" value="1"/>
</dbReference>
<evidence type="ECO:0000256" key="2">
    <source>
        <dbReference type="SAM" id="Phobius"/>
    </source>
</evidence>
<comment type="caution">
    <text evidence="4">The sequence shown here is derived from an EMBL/GenBank/DDBJ whole genome shotgun (WGS) entry which is preliminary data.</text>
</comment>
<keyword evidence="2" id="KW-0472">Membrane</keyword>
<dbReference type="Pfam" id="PF26130">
    <property type="entry name" value="PB1-like"/>
    <property type="match status" value="1"/>
</dbReference>
<feature type="transmembrane region" description="Helical" evidence="2">
    <location>
        <begin position="204"/>
        <end position="223"/>
    </location>
</feature>
<keyword evidence="5" id="KW-1185">Reference proteome</keyword>
<dbReference type="AlphaFoldDB" id="A0AAE0AAF6"/>
<dbReference type="Proteomes" id="UP001281410">
    <property type="component" value="Unassembled WGS sequence"/>
</dbReference>
<reference evidence="4" key="1">
    <citation type="journal article" date="2023" name="Plant J.">
        <title>Genome sequences and population genomics provide insights into the demographic history, inbreeding, and mutation load of two 'living fossil' tree species of Dipteronia.</title>
        <authorList>
            <person name="Feng Y."/>
            <person name="Comes H.P."/>
            <person name="Chen J."/>
            <person name="Zhu S."/>
            <person name="Lu R."/>
            <person name="Zhang X."/>
            <person name="Li P."/>
            <person name="Qiu J."/>
            <person name="Olsen K.M."/>
            <person name="Qiu Y."/>
        </authorList>
    </citation>
    <scope>NUCLEOTIDE SEQUENCE</scope>
    <source>
        <strain evidence="4">NBL</strain>
    </source>
</reference>
<name>A0AAE0AAF6_9ROSI</name>
<feature type="compositionally biased region" description="Acidic residues" evidence="1">
    <location>
        <begin position="154"/>
        <end position="188"/>
    </location>
</feature>
<dbReference type="InterPro" id="IPR058594">
    <property type="entry name" value="PB1-like_dom_pln"/>
</dbReference>
<accession>A0AAE0AAF6</accession>
<feature type="domain" description="Zinc finger PMZ-type" evidence="3">
    <location>
        <begin position="480"/>
        <end position="507"/>
    </location>
</feature>
<evidence type="ECO:0000259" key="3">
    <source>
        <dbReference type="SMART" id="SM00575"/>
    </source>
</evidence>
<evidence type="ECO:0000256" key="1">
    <source>
        <dbReference type="SAM" id="MobiDB-lite"/>
    </source>
</evidence>
<organism evidence="4 5">
    <name type="scientific">Dipteronia sinensis</name>
    <dbReference type="NCBI Taxonomy" id="43782"/>
    <lineage>
        <taxon>Eukaryota</taxon>
        <taxon>Viridiplantae</taxon>
        <taxon>Streptophyta</taxon>
        <taxon>Embryophyta</taxon>
        <taxon>Tracheophyta</taxon>
        <taxon>Spermatophyta</taxon>
        <taxon>Magnoliopsida</taxon>
        <taxon>eudicotyledons</taxon>
        <taxon>Gunneridae</taxon>
        <taxon>Pentapetalae</taxon>
        <taxon>rosids</taxon>
        <taxon>malvids</taxon>
        <taxon>Sapindales</taxon>
        <taxon>Sapindaceae</taxon>
        <taxon>Hippocastanoideae</taxon>
        <taxon>Acereae</taxon>
        <taxon>Dipteronia</taxon>
    </lineage>
</organism>